<accession>A0A7D9H450</accession>
<dbReference type="EMBL" id="LR633967">
    <property type="protein sequence ID" value="VUX55998.1"/>
    <property type="molecule type" value="Genomic_DNA"/>
</dbReference>
<organism evidence="2">
    <name type="scientific">uncultured Woeseiaceae bacterium</name>
    <dbReference type="NCBI Taxonomy" id="1983305"/>
    <lineage>
        <taxon>Bacteria</taxon>
        <taxon>Pseudomonadati</taxon>
        <taxon>Pseudomonadota</taxon>
        <taxon>Gammaproteobacteria</taxon>
        <taxon>Woeseiales</taxon>
        <taxon>Woeseiaceae</taxon>
        <taxon>environmental samples</taxon>
    </lineage>
</organism>
<feature type="region of interest" description="Disordered" evidence="1">
    <location>
        <begin position="1"/>
        <end position="32"/>
    </location>
</feature>
<dbReference type="AlphaFoldDB" id="A0A7D9H450"/>
<gene>
    <name evidence="2" type="ORF">JTBM06_V1_210009</name>
</gene>
<protein>
    <submittedName>
        <fullName evidence="2">Uncharacterized protein</fullName>
    </submittedName>
</protein>
<reference evidence="2" key="1">
    <citation type="submission" date="2019-07" db="EMBL/GenBank/DDBJ databases">
        <authorList>
            <person name="Weber M."/>
            <person name="Kostadinov I."/>
            <person name="Kostadinov D I."/>
        </authorList>
    </citation>
    <scope>NUCLEOTIDE SEQUENCE</scope>
    <source>
        <strain evidence="2">Gfbio:sag-sample-m06:053724c1-46a9-4a36-b237-ea2bf867836b</strain>
    </source>
</reference>
<evidence type="ECO:0000256" key="1">
    <source>
        <dbReference type="SAM" id="MobiDB-lite"/>
    </source>
</evidence>
<sequence length="59" mass="6599">MRDPDLHDIAKQNLVRSQKKSTGQNQGNLQEWPDILDQASPEIADDDELIILSGISNRA</sequence>
<feature type="compositionally biased region" description="Polar residues" evidence="1">
    <location>
        <begin position="14"/>
        <end position="29"/>
    </location>
</feature>
<name>A0A7D9H450_9GAMM</name>
<evidence type="ECO:0000313" key="2">
    <source>
        <dbReference type="EMBL" id="VUX55998.1"/>
    </source>
</evidence>
<proteinExistence type="predicted"/>
<feature type="compositionally biased region" description="Basic and acidic residues" evidence="1">
    <location>
        <begin position="1"/>
        <end position="10"/>
    </location>
</feature>